<evidence type="ECO:0000313" key="2">
    <source>
        <dbReference type="EMBL" id="QKM69129.1"/>
    </source>
</evidence>
<feature type="region of interest" description="Disordered" evidence="1">
    <location>
        <begin position="401"/>
        <end position="474"/>
    </location>
</feature>
<proteinExistence type="predicted"/>
<evidence type="ECO:0000313" key="3">
    <source>
        <dbReference type="Proteomes" id="UP000005940"/>
    </source>
</evidence>
<feature type="region of interest" description="Disordered" evidence="1">
    <location>
        <begin position="351"/>
        <end position="370"/>
    </location>
</feature>
<gene>
    <name evidence="2" type="ORF">STSU_020140</name>
</gene>
<name>I2N0N3_STRT9</name>
<dbReference type="EMBL" id="CP029159">
    <property type="protein sequence ID" value="QKM69129.1"/>
    <property type="molecule type" value="Genomic_DNA"/>
</dbReference>
<keyword evidence="3" id="KW-1185">Reference proteome</keyword>
<accession>I2N0N3</accession>
<sequence length="474" mass="51219">MVSVQELDTAQPQKWRDAAADVIRAAQQCEALGAFARDEIGQTLKKCWSGDAARGARDAFHRNAGDYEAAAVALRALAKTYDGLAETITTAQRDLRSGVDYAVRNGLTVQESGRVVPGVDKPGVSQEEVQKAVDSASTTISAALALASLVDRNAARDMRTFEGMTKLGDANMAREALNPNSPLAIALRLSGGLDGVHPLNVPPSVLASVDRAARETGMSRKLLLAILWQEQQWYQNFNPSGRGIWSEFGRFANWAAIASGQVQDKSLGIVHIKPDSARQVAIDNPGKFMLTDDRDIKDLSNQELAVLIENDPELSVRLAAYHLAALKENEHGAATDKHLFLLYAADTPQMRDSNERYGDESDQRGGAIKPRANNWDRIEPQLDDAMAWNALTPEQRAQAFDQVKSQAPAGTDVSVDSVIRPDSADGKGTGEREPVVYEPGLMPPPPTKDQMYDNPCPPTPEPSPGPSPTPRPGG</sequence>
<feature type="compositionally biased region" description="Basic and acidic residues" evidence="1">
    <location>
        <begin position="422"/>
        <end position="435"/>
    </location>
</feature>
<reference evidence="2 3" key="1">
    <citation type="journal article" date="2012" name="J. Bacteriol.">
        <title>Draft genome of Streptomyces tsukubaensis NRRL 18488, the producer of the clinically important immunosuppressant tacrolimus (FK506).</title>
        <authorList>
            <person name="Barreiro C."/>
            <person name="Prieto C."/>
            <person name="Sola-Landa A."/>
            <person name="Solera E."/>
            <person name="Martinez-Castro M."/>
            <person name="Perez-Redondo R."/>
            <person name="Garcia-Estrada C."/>
            <person name="Aparicio J.F."/>
            <person name="Fernandez-Martinez L.T."/>
            <person name="Santos-Aberturas J."/>
            <person name="Salehi-Najafabadi Z."/>
            <person name="Rodriguez-Garcia A."/>
            <person name="Tauch A."/>
            <person name="Martin J.F."/>
        </authorList>
    </citation>
    <scope>NUCLEOTIDE SEQUENCE [LARGE SCALE GENOMIC DNA]</scope>
    <source>
        <strain evidence="3">DSM 42081 / NBRC 108919 / NRRL 18488 / 9993</strain>
    </source>
</reference>
<organism evidence="2 3">
    <name type="scientific">Streptomyces tsukubensis (strain DSM 42081 / NBRC 108919 / NRRL 18488 / 9993)</name>
    <dbReference type="NCBI Taxonomy" id="1114943"/>
    <lineage>
        <taxon>Bacteria</taxon>
        <taxon>Bacillati</taxon>
        <taxon>Actinomycetota</taxon>
        <taxon>Actinomycetes</taxon>
        <taxon>Kitasatosporales</taxon>
        <taxon>Streptomycetaceae</taxon>
        <taxon>Streptomyces</taxon>
    </lineage>
</organism>
<dbReference type="AlphaFoldDB" id="I2N0N3"/>
<feature type="compositionally biased region" description="Pro residues" evidence="1">
    <location>
        <begin position="455"/>
        <end position="474"/>
    </location>
</feature>
<protein>
    <submittedName>
        <fullName evidence="2">Uncharacterized protein</fullName>
    </submittedName>
</protein>
<dbReference type="RefSeq" id="WP_006348524.1">
    <property type="nucleotide sequence ID" value="NZ_CP029159.1"/>
</dbReference>
<dbReference type="Proteomes" id="UP000005940">
    <property type="component" value="Chromosome"/>
</dbReference>
<feature type="compositionally biased region" description="Basic and acidic residues" evidence="1">
    <location>
        <begin position="352"/>
        <end position="363"/>
    </location>
</feature>
<evidence type="ECO:0000256" key="1">
    <source>
        <dbReference type="SAM" id="MobiDB-lite"/>
    </source>
</evidence>